<keyword evidence="8" id="KW-0443">Lipid metabolism</keyword>
<dbReference type="PANTHER" id="PTHR14269">
    <property type="entry name" value="CDP-DIACYLGLYCEROL--GLYCEROL-3-PHOSPHATE 3-PHOSPHATIDYLTRANSFERASE-RELATED"/>
    <property type="match status" value="1"/>
</dbReference>
<keyword evidence="6 15" id="KW-0812">Transmembrane</keyword>
<dbReference type="InterPro" id="IPR048254">
    <property type="entry name" value="CDP_ALCOHOL_P_TRANSF_CS"/>
</dbReference>
<organism evidence="16 17">
    <name type="scientific">Tomitella cavernea</name>
    <dbReference type="NCBI Taxonomy" id="1387982"/>
    <lineage>
        <taxon>Bacteria</taxon>
        <taxon>Bacillati</taxon>
        <taxon>Actinomycetota</taxon>
        <taxon>Actinomycetes</taxon>
        <taxon>Mycobacteriales</taxon>
        <taxon>Tomitella</taxon>
    </lineage>
</organism>
<sequence>MTADDAARPRPPAPRPARVSGPPGVRPEVPVVNLANILTVLRILLVPVFLAVLFLGDGHDTAARIGAAAVFAIAALTDRIDGEVARRRGLITDFGKIADPIADKALIGAALVGLSALGDVSWWITGLIAARELGVTALRFIVIRHGVIPASRGGKLKTLVQVAAIFLYLLPLPAAAGPYLLALIWIAVALTLATGVDYVVQAVRLRRGGRAVHAGPGGAGAAGDPGRYVGDGDAGDPEAEGSGQGHEDVAAS</sequence>
<evidence type="ECO:0000256" key="9">
    <source>
        <dbReference type="ARBA" id="ARBA00023136"/>
    </source>
</evidence>
<evidence type="ECO:0000256" key="7">
    <source>
        <dbReference type="ARBA" id="ARBA00022989"/>
    </source>
</evidence>
<dbReference type="PANTHER" id="PTHR14269:SF52">
    <property type="entry name" value="PHOSPHATIDYLGLYCEROPHOSPHATE SYNTHASE-RELATED"/>
    <property type="match status" value="1"/>
</dbReference>
<dbReference type="NCBIfam" id="TIGR00560">
    <property type="entry name" value="pgsA"/>
    <property type="match status" value="1"/>
</dbReference>
<keyword evidence="7 15" id="KW-1133">Transmembrane helix</keyword>
<keyword evidence="10" id="KW-0594">Phospholipid biosynthesis</keyword>
<keyword evidence="4" id="KW-0444">Lipid biosynthesis</keyword>
<evidence type="ECO:0000256" key="15">
    <source>
        <dbReference type="SAM" id="Phobius"/>
    </source>
</evidence>
<feature type="region of interest" description="Disordered" evidence="14">
    <location>
        <begin position="1"/>
        <end position="22"/>
    </location>
</feature>
<keyword evidence="11" id="KW-1208">Phospholipid metabolism</keyword>
<evidence type="ECO:0000256" key="4">
    <source>
        <dbReference type="ARBA" id="ARBA00022516"/>
    </source>
</evidence>
<feature type="transmembrane region" description="Helical" evidence="15">
    <location>
        <begin position="34"/>
        <end position="55"/>
    </location>
</feature>
<dbReference type="Gene3D" id="1.20.120.1760">
    <property type="match status" value="1"/>
</dbReference>
<evidence type="ECO:0000256" key="12">
    <source>
        <dbReference type="NCBIfam" id="TIGR00560"/>
    </source>
</evidence>
<reference evidence="17" key="1">
    <citation type="journal article" date="2019" name="Int. J. Syst. Evol. Microbiol.">
        <title>The Global Catalogue of Microorganisms (GCM) 10K type strain sequencing project: providing services to taxonomists for standard genome sequencing and annotation.</title>
        <authorList>
            <consortium name="The Broad Institute Genomics Platform"/>
            <consortium name="The Broad Institute Genome Sequencing Center for Infectious Disease"/>
            <person name="Wu L."/>
            <person name="Ma J."/>
        </authorList>
    </citation>
    <scope>NUCLEOTIDE SEQUENCE [LARGE SCALE GENOMIC DNA]</scope>
    <source>
        <strain evidence="17">JCM 18542</strain>
    </source>
</reference>
<dbReference type="Pfam" id="PF01066">
    <property type="entry name" value="CDP-OH_P_transf"/>
    <property type="match status" value="1"/>
</dbReference>
<accession>A0ABP9CPU0</accession>
<evidence type="ECO:0000313" key="16">
    <source>
        <dbReference type="EMBL" id="GAA4815979.1"/>
    </source>
</evidence>
<dbReference type="InterPro" id="IPR004570">
    <property type="entry name" value="Phosphatidylglycerol_P_synth"/>
</dbReference>
<feature type="transmembrane region" description="Helical" evidence="15">
    <location>
        <begin position="123"/>
        <end position="142"/>
    </location>
</feature>
<comment type="similarity">
    <text evidence="3 13">Belongs to the CDP-alcohol phosphatidyltransferase class-I family.</text>
</comment>
<keyword evidence="17" id="KW-1185">Reference proteome</keyword>
<dbReference type="EMBL" id="BAABKQ010000001">
    <property type="protein sequence ID" value="GAA4815979.1"/>
    <property type="molecule type" value="Genomic_DNA"/>
</dbReference>
<evidence type="ECO:0000256" key="10">
    <source>
        <dbReference type="ARBA" id="ARBA00023209"/>
    </source>
</evidence>
<dbReference type="InterPro" id="IPR050324">
    <property type="entry name" value="CDP-alcohol_PTase-I"/>
</dbReference>
<dbReference type="EC" id="2.7.8.5" evidence="12"/>
<name>A0ABP9CPU0_9ACTN</name>
<evidence type="ECO:0000256" key="5">
    <source>
        <dbReference type="ARBA" id="ARBA00022679"/>
    </source>
</evidence>
<feature type="region of interest" description="Disordered" evidence="14">
    <location>
        <begin position="210"/>
        <end position="252"/>
    </location>
</feature>
<evidence type="ECO:0000256" key="14">
    <source>
        <dbReference type="SAM" id="MobiDB-lite"/>
    </source>
</evidence>
<comment type="subcellular location">
    <subcellularLocation>
        <location evidence="1">Membrane</location>
        <topology evidence="1">Multi-pass membrane protein</topology>
    </subcellularLocation>
</comment>
<proteinExistence type="inferred from homology"/>
<comment type="pathway">
    <text evidence="2">Lipid metabolism; phospholipid metabolism.</text>
</comment>
<evidence type="ECO:0000256" key="13">
    <source>
        <dbReference type="RuleBase" id="RU003750"/>
    </source>
</evidence>
<evidence type="ECO:0000256" key="3">
    <source>
        <dbReference type="ARBA" id="ARBA00010441"/>
    </source>
</evidence>
<dbReference type="PROSITE" id="PS00379">
    <property type="entry name" value="CDP_ALCOHOL_P_TRANSF"/>
    <property type="match status" value="1"/>
</dbReference>
<evidence type="ECO:0000256" key="8">
    <source>
        <dbReference type="ARBA" id="ARBA00023098"/>
    </source>
</evidence>
<evidence type="ECO:0000256" key="2">
    <source>
        <dbReference type="ARBA" id="ARBA00005074"/>
    </source>
</evidence>
<evidence type="ECO:0000256" key="1">
    <source>
        <dbReference type="ARBA" id="ARBA00004141"/>
    </source>
</evidence>
<evidence type="ECO:0000313" key="17">
    <source>
        <dbReference type="Proteomes" id="UP001500839"/>
    </source>
</evidence>
<dbReference type="InterPro" id="IPR000462">
    <property type="entry name" value="CDP-OH_P_trans"/>
</dbReference>
<keyword evidence="5 13" id="KW-0808">Transferase</keyword>
<evidence type="ECO:0000256" key="11">
    <source>
        <dbReference type="ARBA" id="ARBA00023264"/>
    </source>
</evidence>
<gene>
    <name evidence="16" type="ORF">GCM10023353_22470</name>
</gene>
<protein>
    <recommendedName>
        <fullName evidence="12">CDP-diacylglycerol--glycerol-3-phosphate 3-phosphatidyltransferase</fullName>
        <ecNumber evidence="12">2.7.8.5</ecNumber>
    </recommendedName>
</protein>
<keyword evidence="9 15" id="KW-0472">Membrane</keyword>
<comment type="caution">
    <text evidence="16">The sequence shown here is derived from an EMBL/GenBank/DDBJ whole genome shotgun (WGS) entry which is preliminary data.</text>
</comment>
<evidence type="ECO:0000256" key="6">
    <source>
        <dbReference type="ARBA" id="ARBA00022692"/>
    </source>
</evidence>
<dbReference type="InterPro" id="IPR043130">
    <property type="entry name" value="CDP-OH_PTrfase_TM_dom"/>
</dbReference>
<dbReference type="Proteomes" id="UP001500839">
    <property type="component" value="Unassembled WGS sequence"/>
</dbReference>